<dbReference type="InterPro" id="IPR006693">
    <property type="entry name" value="AB_hydrolase_lipase"/>
</dbReference>
<dbReference type="GO" id="GO:0006629">
    <property type="term" value="P:lipid metabolic process"/>
    <property type="evidence" value="ECO:0007669"/>
    <property type="project" value="InterPro"/>
</dbReference>
<dbReference type="Pfam" id="PF04083">
    <property type="entry name" value="Abhydro_lipase"/>
    <property type="match status" value="1"/>
</dbReference>
<dbReference type="OrthoDB" id="9974421at2759"/>
<feature type="region of interest" description="Disordered" evidence="1">
    <location>
        <begin position="211"/>
        <end position="246"/>
    </location>
</feature>
<feature type="region of interest" description="Disordered" evidence="1">
    <location>
        <begin position="335"/>
        <end position="376"/>
    </location>
</feature>
<feature type="region of interest" description="Disordered" evidence="1">
    <location>
        <begin position="267"/>
        <end position="293"/>
    </location>
</feature>
<feature type="compositionally biased region" description="Polar residues" evidence="1">
    <location>
        <begin position="592"/>
        <end position="608"/>
    </location>
</feature>
<feature type="region of interest" description="Disordered" evidence="1">
    <location>
        <begin position="437"/>
        <end position="458"/>
    </location>
</feature>
<sequence>MSRRGLRRSHSFSRLYGSVASYQAATEAPSDALSVIRSAGYPHELHMVTTPDGYVLRLERIPRPGARDVAFFMHGVLDTSMAWVSGGVTGSQAFAAWEAGLDVWLGNSRGNAPRQHSDPAYRGGRYWRYNINHMGMYDIAAQLDHIHNIKCSELGAGSVTLDLDHLGPLAGSFLGGGLAASGGSGTPSAAGSAGARGGAASSVFPNMSASAAQQPQRYAHASSAMAHATRLGGGRSSMRMRNSNSDGNLCRWGSTASAVSAVSVASSGAGSSNGHCNGVGDDRTEPQPSSLQSRRPALVELGAAGSSGGAGAAAGGVSAAPMASSARLCRAGSSSLTPMQSCESGEVSPGADEQERAADRHGSTLEAPPTPTPPAVYRNAVTLTLTSPRDEDSASSFSGASGIAGPSSGAAAAHLASGAEDASSPIRSTFTLEAKTRTDFSQPPHHARMSAANTSRAAAEGAAAGASAAAGGNTQSLLESMGSVLGPAAGAVSAAMASAGVALAGVAASASQLLHSTPPASPLRPAAAGASPRRAGAAGAVGAGLGHAAAGPTAASPFAARTAQLPAAAASAAPQRAAAEALSPTHPAMHVVSQSHGTPQHVEQSDQAGPQRVQHPGCATPRVHQPRDQPTTSARRGLTLSPPLPAPSSLPGFRRATSTDQLASSTAGLLLAGQGAASGRGPLFAAALQHGMTATARLGVRAGLHGYGADSGAGADPGLAGSAATSCGGIGAAGQAVPATLSEPGAAAVAADQATPPPAASPPLPPYKLRCVAHSLGGMSVLIHLVNRLREGRPHHVSRLVLLTPAGFHKYFPKAAKPIAWVLPLLARLMRLVLGRSFCFPLYIPTPLGRALTFKLLLSASRIPGLGELMRLGFKAMLDGDISQWDRALQMPHYNEEDMPAISLDQVLHLIQLSSIDCFRLYDYGSSAANRAHYGVSQPPDVSAEYWRLDMPVHLVAGRRDGIIPPANIRRHLDAMRAQGVPVSYREFDFGHLDFTFGVKEELRIYLMKLLRM</sequence>
<accession>A0A835VZI6</accession>
<reference evidence="3" key="1">
    <citation type="journal article" date="2020" name="bioRxiv">
        <title>Comparative genomics of Chlamydomonas.</title>
        <authorList>
            <person name="Craig R.J."/>
            <person name="Hasan A.R."/>
            <person name="Ness R.W."/>
            <person name="Keightley P.D."/>
        </authorList>
    </citation>
    <scope>NUCLEOTIDE SEQUENCE</scope>
    <source>
        <strain evidence="3">SAG 7.73</strain>
    </source>
</reference>
<comment type="caution">
    <text evidence="3">The sequence shown here is derived from an EMBL/GenBank/DDBJ whole genome shotgun (WGS) entry which is preliminary data.</text>
</comment>
<dbReference type="Gene3D" id="3.40.50.1820">
    <property type="entry name" value="alpha/beta hydrolase"/>
    <property type="match status" value="2"/>
</dbReference>
<feature type="domain" description="Partial AB-hydrolase lipase" evidence="2">
    <location>
        <begin position="35"/>
        <end position="86"/>
    </location>
</feature>
<evidence type="ECO:0000313" key="3">
    <source>
        <dbReference type="EMBL" id="KAG2433660.1"/>
    </source>
</evidence>
<dbReference type="InterPro" id="IPR029058">
    <property type="entry name" value="AB_hydrolase_fold"/>
</dbReference>
<name>A0A835VZI6_CHLIN</name>
<gene>
    <name evidence="3" type="ORF">HXX76_008031</name>
</gene>
<dbReference type="SUPFAM" id="SSF53474">
    <property type="entry name" value="alpha/beta-Hydrolases"/>
    <property type="match status" value="2"/>
</dbReference>
<feature type="compositionally biased region" description="Low complexity" evidence="1">
    <location>
        <begin position="236"/>
        <end position="246"/>
    </location>
</feature>
<proteinExistence type="predicted"/>
<feature type="region of interest" description="Disordered" evidence="1">
    <location>
        <begin position="589"/>
        <end position="659"/>
    </location>
</feature>
<dbReference type="AlphaFoldDB" id="A0A835VZI6"/>
<feature type="compositionally biased region" description="Low complexity" evidence="1">
    <location>
        <begin position="449"/>
        <end position="458"/>
    </location>
</feature>
<dbReference type="Proteomes" id="UP000650467">
    <property type="component" value="Unassembled WGS sequence"/>
</dbReference>
<feature type="compositionally biased region" description="Basic and acidic residues" evidence="1">
    <location>
        <begin position="353"/>
        <end position="363"/>
    </location>
</feature>
<organism evidence="3 4">
    <name type="scientific">Chlamydomonas incerta</name>
    <dbReference type="NCBI Taxonomy" id="51695"/>
    <lineage>
        <taxon>Eukaryota</taxon>
        <taxon>Viridiplantae</taxon>
        <taxon>Chlorophyta</taxon>
        <taxon>core chlorophytes</taxon>
        <taxon>Chlorophyceae</taxon>
        <taxon>CS clade</taxon>
        <taxon>Chlamydomonadales</taxon>
        <taxon>Chlamydomonadaceae</taxon>
        <taxon>Chlamydomonas</taxon>
    </lineage>
</organism>
<dbReference type="PANTHER" id="PTHR11005">
    <property type="entry name" value="LYSOSOMAL ACID LIPASE-RELATED"/>
    <property type="match status" value="1"/>
</dbReference>
<dbReference type="EMBL" id="JAEHOC010000018">
    <property type="protein sequence ID" value="KAG2433660.1"/>
    <property type="molecule type" value="Genomic_DNA"/>
</dbReference>
<protein>
    <recommendedName>
        <fullName evidence="2">Partial AB-hydrolase lipase domain-containing protein</fullName>
    </recommendedName>
</protein>
<evidence type="ECO:0000313" key="4">
    <source>
        <dbReference type="Proteomes" id="UP000650467"/>
    </source>
</evidence>
<evidence type="ECO:0000259" key="2">
    <source>
        <dbReference type="Pfam" id="PF04083"/>
    </source>
</evidence>
<keyword evidence="4" id="KW-1185">Reference proteome</keyword>
<evidence type="ECO:0000256" key="1">
    <source>
        <dbReference type="SAM" id="MobiDB-lite"/>
    </source>
</evidence>